<evidence type="ECO:0000313" key="3">
    <source>
        <dbReference type="Proteomes" id="UP001589536"/>
    </source>
</evidence>
<reference evidence="2 3" key="1">
    <citation type="submission" date="2024-09" db="EMBL/GenBank/DDBJ databases">
        <authorList>
            <person name="Sun Q."/>
            <person name="Mori K."/>
        </authorList>
    </citation>
    <scope>NUCLEOTIDE SEQUENCE [LARGE SCALE GENOMIC DNA]</scope>
    <source>
        <strain evidence="2 3">JCM 13519</strain>
    </source>
</reference>
<evidence type="ECO:0000256" key="1">
    <source>
        <dbReference type="SAM" id="MobiDB-lite"/>
    </source>
</evidence>
<name>A0ABV5UPZ1_9MICC</name>
<protein>
    <submittedName>
        <fullName evidence="2">Uncharacterized protein</fullName>
    </submittedName>
</protein>
<keyword evidence="3" id="KW-1185">Reference proteome</keyword>
<organism evidence="2 3">
    <name type="scientific">Arthrobacter methylotrophus</name>
    <dbReference type="NCBI Taxonomy" id="121291"/>
    <lineage>
        <taxon>Bacteria</taxon>
        <taxon>Bacillati</taxon>
        <taxon>Actinomycetota</taxon>
        <taxon>Actinomycetes</taxon>
        <taxon>Micrococcales</taxon>
        <taxon>Micrococcaceae</taxon>
        <taxon>Arthrobacter</taxon>
    </lineage>
</organism>
<sequence>MSGGSFNYACEFGTLKDLWVEKSGIEGIADALRERGHDAAAVETEALLSELAVFEDYIRPAPNDFAASGKRRNGLSPATGRMPISPPTSTASSPHRRSQTPCVSKLPPEGS</sequence>
<gene>
    <name evidence="2" type="ORF">ACFFPI_09390</name>
</gene>
<feature type="region of interest" description="Disordered" evidence="1">
    <location>
        <begin position="62"/>
        <end position="111"/>
    </location>
</feature>
<dbReference type="EMBL" id="JBHMBH010000019">
    <property type="protein sequence ID" value="MFB9714335.1"/>
    <property type="molecule type" value="Genomic_DNA"/>
</dbReference>
<comment type="caution">
    <text evidence="2">The sequence shown here is derived from an EMBL/GenBank/DDBJ whole genome shotgun (WGS) entry which is preliminary data.</text>
</comment>
<dbReference type="RefSeq" id="WP_345044495.1">
    <property type="nucleotide sequence ID" value="NZ_BAABED010000001.1"/>
</dbReference>
<accession>A0ABV5UPZ1</accession>
<proteinExistence type="predicted"/>
<evidence type="ECO:0000313" key="2">
    <source>
        <dbReference type="EMBL" id="MFB9714335.1"/>
    </source>
</evidence>
<dbReference type="Proteomes" id="UP001589536">
    <property type="component" value="Unassembled WGS sequence"/>
</dbReference>